<evidence type="ECO:0000313" key="4">
    <source>
        <dbReference type="Proteomes" id="UP000017836"/>
    </source>
</evidence>
<name>W1NGR9_AMBTC</name>
<organism evidence="3 4">
    <name type="scientific">Amborella trichopoda</name>
    <dbReference type="NCBI Taxonomy" id="13333"/>
    <lineage>
        <taxon>Eukaryota</taxon>
        <taxon>Viridiplantae</taxon>
        <taxon>Streptophyta</taxon>
        <taxon>Embryophyta</taxon>
        <taxon>Tracheophyta</taxon>
        <taxon>Spermatophyta</taxon>
        <taxon>Magnoliopsida</taxon>
        <taxon>Amborellales</taxon>
        <taxon>Amborellaceae</taxon>
        <taxon>Amborella</taxon>
    </lineage>
</organism>
<feature type="compositionally biased region" description="Basic and acidic residues" evidence="1">
    <location>
        <begin position="189"/>
        <end position="206"/>
    </location>
</feature>
<feature type="region of interest" description="Disordered" evidence="1">
    <location>
        <begin position="265"/>
        <end position="440"/>
    </location>
</feature>
<feature type="compositionally biased region" description="Basic residues" evidence="1">
    <location>
        <begin position="327"/>
        <end position="338"/>
    </location>
</feature>
<keyword evidence="4" id="KW-1185">Reference proteome</keyword>
<feature type="compositionally biased region" description="Polar residues" evidence="1">
    <location>
        <begin position="265"/>
        <end position="279"/>
    </location>
</feature>
<dbReference type="eggNOG" id="KOG2009">
    <property type="taxonomic scope" value="Eukaryota"/>
</dbReference>
<dbReference type="PANTHER" id="PTHR22929:SF0">
    <property type="entry name" value="TRANSCRIPTION FACTOR TFIIIB COMPONENT B'' HOMOLOG"/>
    <property type="match status" value="1"/>
</dbReference>
<dbReference type="Pfam" id="PF15963">
    <property type="entry name" value="Myb_DNA-bind_7"/>
    <property type="match status" value="1"/>
</dbReference>
<dbReference type="EMBL" id="KI397513">
    <property type="protein sequence ID" value="ERM94365.1"/>
    <property type="molecule type" value="Genomic_DNA"/>
</dbReference>
<feature type="region of interest" description="Disordered" evidence="1">
    <location>
        <begin position="603"/>
        <end position="646"/>
    </location>
</feature>
<dbReference type="Gramene" id="ERM94365">
    <property type="protein sequence ID" value="ERM94365"/>
    <property type="gene ID" value="AMTR_s00010p00248200"/>
</dbReference>
<feature type="compositionally biased region" description="Basic and acidic residues" evidence="1">
    <location>
        <begin position="217"/>
        <end position="244"/>
    </location>
</feature>
<feature type="compositionally biased region" description="Basic and acidic residues" evidence="1">
    <location>
        <begin position="636"/>
        <end position="646"/>
    </location>
</feature>
<dbReference type="InterPro" id="IPR009057">
    <property type="entry name" value="Homeodomain-like_sf"/>
</dbReference>
<accession>W1NGR9</accession>
<sequence>MLKGKLPQISRGQRFFFSRRIWVLICSRCKATSLTLPIQVHETTSGPAHLKLEYLKNKVQKNDNIERSANSLQWKGNRIQVEVKKVGTKFQPKAKAKRPSIPSSHAQNKDNSNKPLIPEINPQPTVKPLNNTVEDGSIYDPNNGFSSLIKPCNDATKVSFTHLLTSESPVDDRGVLDSSVSNGTQEQELISRRTEVSDEVGIREDGNAGEGPNETNLPKDSEMAKETELSDWHHTISKSTENHDTGQEGLISLREVQPQPSQIGEITQDFNNDSGNNEASAPVSCEKKRRVSTRKRNMTSSVQEDAEEHALMPPASHDVSGTGGSRRQLRKRSVVHKNKQIEETADEDEESNIETSQNDDIIDDGGGGGDDDADDGDYLGGDEVKLRCSSRSKHSSSKNQKSVNNAKVRPNKRKNSEEDNLTEKAAKRKFSHSTRRKRRQLDDDVLAMPEDEIDVSILTMRQLILLAEVKEKRTIKEAAQRKHDAADQSNAGLNGDKDGIDDMYVENLPIINYHSFMKRSPAERWSKSDTELFFKGMRQFGTDFAMIQKLFPGKTRHQVKLKFKKEEREHPMEVADALFNRSSDHTHYQMVMDRIKVEAAAKEAEAAELNAENEDNEEIDPKSEGSHEWNQAEDSFELHKEDVDGE</sequence>
<evidence type="ECO:0000259" key="2">
    <source>
        <dbReference type="PROSITE" id="PS51293"/>
    </source>
</evidence>
<gene>
    <name evidence="3" type="ORF">AMTR_s00010p00248200</name>
</gene>
<feature type="compositionally biased region" description="Acidic residues" evidence="1">
    <location>
        <begin position="343"/>
        <end position="352"/>
    </location>
</feature>
<dbReference type="GO" id="GO:0070898">
    <property type="term" value="P:RNA polymerase III preinitiation complex assembly"/>
    <property type="evidence" value="ECO:0000318"/>
    <property type="project" value="GO_Central"/>
</dbReference>
<dbReference type="GO" id="GO:0001156">
    <property type="term" value="F:TFIIIC-class transcription factor complex binding"/>
    <property type="evidence" value="ECO:0000318"/>
    <property type="project" value="GO_Central"/>
</dbReference>
<dbReference type="PROSITE" id="PS51293">
    <property type="entry name" value="SANT"/>
    <property type="match status" value="1"/>
</dbReference>
<proteinExistence type="predicted"/>
<dbReference type="InterPro" id="IPR001005">
    <property type="entry name" value="SANT/Myb"/>
</dbReference>
<dbReference type="SUPFAM" id="SSF46689">
    <property type="entry name" value="Homeodomain-like"/>
    <property type="match status" value="1"/>
</dbReference>
<evidence type="ECO:0000313" key="3">
    <source>
        <dbReference type="EMBL" id="ERM94365.1"/>
    </source>
</evidence>
<feature type="compositionally biased region" description="Basic residues" evidence="1">
    <location>
        <begin position="426"/>
        <end position="439"/>
    </location>
</feature>
<feature type="region of interest" description="Disordered" evidence="1">
    <location>
        <begin position="169"/>
        <end position="244"/>
    </location>
</feature>
<feature type="region of interest" description="Disordered" evidence="1">
    <location>
        <begin position="88"/>
        <end position="138"/>
    </location>
</feature>
<dbReference type="STRING" id="13333.W1NGR9"/>
<dbReference type="InterPro" id="IPR017884">
    <property type="entry name" value="SANT_dom"/>
</dbReference>
<feature type="compositionally biased region" description="Polar residues" evidence="1">
    <location>
        <begin position="122"/>
        <end position="134"/>
    </location>
</feature>
<dbReference type="CDD" id="cd00167">
    <property type="entry name" value="SANT"/>
    <property type="match status" value="1"/>
</dbReference>
<feature type="compositionally biased region" description="Polar residues" evidence="1">
    <location>
        <begin position="178"/>
        <end position="188"/>
    </location>
</feature>
<dbReference type="PANTHER" id="PTHR22929">
    <property type="entry name" value="RNA POLYMERASE III TRANSCRIPTION INITIATION FACTOR B"/>
    <property type="match status" value="1"/>
</dbReference>
<evidence type="ECO:0000256" key="1">
    <source>
        <dbReference type="SAM" id="MobiDB-lite"/>
    </source>
</evidence>
<feature type="compositionally biased region" description="Basic and acidic residues" evidence="1">
    <location>
        <begin position="414"/>
        <end position="425"/>
    </location>
</feature>
<dbReference type="Proteomes" id="UP000017836">
    <property type="component" value="Unassembled WGS sequence"/>
</dbReference>
<feature type="domain" description="SANT" evidence="2">
    <location>
        <begin position="520"/>
        <end position="571"/>
    </location>
</feature>
<dbReference type="InterPro" id="IPR039467">
    <property type="entry name" value="TFIIIB_B''_Myb"/>
</dbReference>
<dbReference type="AlphaFoldDB" id="W1NGR9"/>
<reference evidence="4" key="1">
    <citation type="journal article" date="2013" name="Science">
        <title>The Amborella genome and the evolution of flowering plants.</title>
        <authorList>
            <consortium name="Amborella Genome Project"/>
        </authorList>
    </citation>
    <scope>NUCLEOTIDE SEQUENCE [LARGE SCALE GENOMIC DNA]</scope>
</reference>
<feature type="compositionally biased region" description="Basic residues" evidence="1">
    <location>
        <begin position="287"/>
        <end position="297"/>
    </location>
</feature>
<protein>
    <recommendedName>
        <fullName evidence="2">SANT domain-containing protein</fullName>
    </recommendedName>
</protein>
<dbReference type="Gene3D" id="1.20.58.1880">
    <property type="match status" value="1"/>
</dbReference>
<dbReference type="SMART" id="SM00717">
    <property type="entry name" value="SANT"/>
    <property type="match status" value="1"/>
</dbReference>
<dbReference type="GO" id="GO:0000126">
    <property type="term" value="C:transcription factor TFIIIB complex"/>
    <property type="evidence" value="ECO:0000318"/>
    <property type="project" value="GO_Central"/>
</dbReference>
<dbReference type="HOGENOM" id="CLU_424146_0_0_1"/>